<sequence>MSAPAAADGSTAVQALISPGLTLPLVGVVLVWVAIACWRDTGTPRRFWRGLFWALFALPFLAGDLMTAQLGQTLTYRLVGGLVLLLGLIAGLGLSRGSGAAPSPRALALRQQRASVLGHRLFLPVLAIPALTVAGVLVGPWLRVSHWSLLAPQALTLGALTLACLCAVLLGWRITGESPRHALAASQGVIESIGWPLVLPLMLAMLGGVFLASHTGQAVESLTRLLLRPDNKAAVVMTYTLGMAAFTMVMGNAFAAFPVMAAGVALPFLIQGHGANPAPVLSIGMLCGYCGTLLTPMAANFNIVPAALLNLQDRHGVIKAQAPTALLLLALQTVLLYLIV</sequence>
<dbReference type="EMBL" id="JASVDS010000001">
    <property type="protein sequence ID" value="MDL5031284.1"/>
    <property type="molecule type" value="Genomic_DNA"/>
</dbReference>
<evidence type="ECO:0000313" key="3">
    <source>
        <dbReference type="Proteomes" id="UP001238603"/>
    </source>
</evidence>
<gene>
    <name evidence="2" type="ORF">QRD43_05125</name>
</gene>
<feature type="transmembrane region" description="Helical" evidence="1">
    <location>
        <begin position="50"/>
        <end position="68"/>
    </location>
</feature>
<keyword evidence="1" id="KW-0812">Transmembrane</keyword>
<keyword evidence="1" id="KW-1133">Transmembrane helix</keyword>
<reference evidence="2 3" key="1">
    <citation type="submission" date="2023-06" db="EMBL/GenBank/DDBJ databases">
        <title>Pelomonas sp. APW6 16S ribosomal RNA gene genome sequencing and assembly.</title>
        <authorList>
            <person name="Woo H."/>
        </authorList>
    </citation>
    <scope>NUCLEOTIDE SEQUENCE [LARGE SCALE GENOMIC DNA]</scope>
    <source>
        <strain evidence="2 3">APW6</strain>
    </source>
</reference>
<evidence type="ECO:0000256" key="1">
    <source>
        <dbReference type="SAM" id="Phobius"/>
    </source>
</evidence>
<dbReference type="RefSeq" id="WP_285981393.1">
    <property type="nucleotide sequence ID" value="NZ_JASVDS010000001.1"/>
</dbReference>
<evidence type="ECO:0000313" key="2">
    <source>
        <dbReference type="EMBL" id="MDL5031284.1"/>
    </source>
</evidence>
<feature type="transmembrane region" description="Helical" evidence="1">
    <location>
        <begin position="318"/>
        <end position="339"/>
    </location>
</feature>
<feature type="transmembrane region" description="Helical" evidence="1">
    <location>
        <begin position="193"/>
        <end position="213"/>
    </location>
</feature>
<feature type="transmembrane region" description="Helical" evidence="1">
    <location>
        <begin position="12"/>
        <end position="38"/>
    </location>
</feature>
<feature type="transmembrane region" description="Helical" evidence="1">
    <location>
        <begin position="278"/>
        <end position="298"/>
    </location>
</feature>
<feature type="transmembrane region" description="Helical" evidence="1">
    <location>
        <begin position="121"/>
        <end position="142"/>
    </location>
</feature>
<feature type="transmembrane region" description="Helical" evidence="1">
    <location>
        <begin position="74"/>
        <end position="95"/>
    </location>
</feature>
<organism evidence="2 3">
    <name type="scientific">Roseateles subflavus</name>
    <dbReference type="NCBI Taxonomy" id="3053353"/>
    <lineage>
        <taxon>Bacteria</taxon>
        <taxon>Pseudomonadati</taxon>
        <taxon>Pseudomonadota</taxon>
        <taxon>Betaproteobacteria</taxon>
        <taxon>Burkholderiales</taxon>
        <taxon>Sphaerotilaceae</taxon>
        <taxon>Roseateles</taxon>
    </lineage>
</organism>
<keyword evidence="3" id="KW-1185">Reference proteome</keyword>
<dbReference type="InterPro" id="IPR009323">
    <property type="entry name" value="DUF979"/>
</dbReference>
<keyword evidence="1" id="KW-0472">Membrane</keyword>
<name>A0ABT7LFP4_9BURK</name>
<comment type="caution">
    <text evidence="2">The sequence shown here is derived from an EMBL/GenBank/DDBJ whole genome shotgun (WGS) entry which is preliminary data.</text>
</comment>
<dbReference type="Pfam" id="PF06166">
    <property type="entry name" value="DUF979"/>
    <property type="match status" value="1"/>
</dbReference>
<feature type="transmembrane region" description="Helical" evidence="1">
    <location>
        <begin position="233"/>
        <end position="266"/>
    </location>
</feature>
<protein>
    <submittedName>
        <fullName evidence="2">DUF979 family protein</fullName>
    </submittedName>
</protein>
<proteinExistence type="predicted"/>
<dbReference type="Proteomes" id="UP001238603">
    <property type="component" value="Unassembled WGS sequence"/>
</dbReference>
<accession>A0ABT7LFP4</accession>
<feature type="transmembrane region" description="Helical" evidence="1">
    <location>
        <begin position="154"/>
        <end position="172"/>
    </location>
</feature>